<comment type="pathway">
    <text evidence="2">Cell wall biogenesis; peptidoglycan biosynthesis.</text>
</comment>
<reference evidence="18" key="2">
    <citation type="submission" date="2021-04" db="EMBL/GenBank/DDBJ databases">
        <authorList>
            <person name="Gilroy R."/>
        </authorList>
    </citation>
    <scope>NUCLEOTIDE SEQUENCE</scope>
    <source>
        <strain evidence="18">CHK188-11489</strain>
    </source>
</reference>
<dbReference type="GO" id="GO:0006508">
    <property type="term" value="P:proteolysis"/>
    <property type="evidence" value="ECO:0007669"/>
    <property type="project" value="UniProtKB-KW"/>
</dbReference>
<keyword evidence="8" id="KW-0378">Hydrolase</keyword>
<dbReference type="PANTHER" id="PTHR21581">
    <property type="entry name" value="D-ALANYL-D-ALANINE CARBOXYPEPTIDASE"/>
    <property type="match status" value="1"/>
</dbReference>
<dbReference type="InterPro" id="IPR037167">
    <property type="entry name" value="Peptidase_S11_C_sf"/>
</dbReference>
<keyword evidence="11" id="KW-0961">Cell wall biogenesis/degradation</keyword>
<feature type="active site" evidence="13">
    <location>
        <position position="137"/>
    </location>
</feature>
<keyword evidence="6" id="KW-0645">Protease</keyword>
<dbReference type="GO" id="GO:0009252">
    <property type="term" value="P:peptidoglycan biosynthetic process"/>
    <property type="evidence" value="ECO:0007669"/>
    <property type="project" value="UniProtKB-KW"/>
</dbReference>
<comment type="caution">
    <text evidence="18">The sequence shown here is derived from an EMBL/GenBank/DDBJ whole genome shotgun (WGS) entry which is preliminary data.</text>
</comment>
<dbReference type="GO" id="GO:0008360">
    <property type="term" value="P:regulation of cell shape"/>
    <property type="evidence" value="ECO:0007669"/>
    <property type="project" value="UniProtKB-KW"/>
</dbReference>
<comment type="function">
    <text evidence="1">Removes C-terminal D-alanyl residues from sugar-peptide cell wall precursors.</text>
</comment>
<evidence type="ECO:0000256" key="5">
    <source>
        <dbReference type="ARBA" id="ARBA00022645"/>
    </source>
</evidence>
<dbReference type="SUPFAM" id="SSF56601">
    <property type="entry name" value="beta-lactamase/transpeptidase-like"/>
    <property type="match status" value="1"/>
</dbReference>
<feature type="binding site" evidence="14">
    <location>
        <position position="241"/>
    </location>
    <ligand>
        <name>substrate</name>
    </ligand>
</feature>
<accession>A0A9D2JPG7</accession>
<evidence type="ECO:0000313" key="18">
    <source>
        <dbReference type="EMBL" id="HIZ62346.1"/>
    </source>
</evidence>
<dbReference type="PANTHER" id="PTHR21581:SF6">
    <property type="entry name" value="TRAFFICKING PROTEIN PARTICLE COMPLEX SUBUNIT 12"/>
    <property type="match status" value="1"/>
</dbReference>
<comment type="similarity">
    <text evidence="3 15">Belongs to the peptidase S11 family.</text>
</comment>
<keyword evidence="7 16" id="KW-0732">Signal</keyword>
<sequence length="400" mass="42033">MKKRALALLLCLLLLPFSLPGVPAETPQNEPPGSGQGIVPAGKEDFDVPCAAAILIDEDSGAVLYEKNAEEKRPVASITKVMTLLLTFEAMEAGKISREDLVPVSEHASSMGGSQIWLEAGEQMTLDDLLKAICVSSANDAAVAVAEYVGGSEPAFVEQMNAEAARLGMANTHFENACGLDQEGHLSTAHDVAVMSREVLLNHTEVRDYCSIWTDTLRGGETQLVNTNKMLKSYQGITGLKTGTTSRAGVCIAASAERNGLRLIAVVLGAASGKERFEAAAALLDYGFSHYENAPVVIPQDAPQSLPVERGTAEAVGLEYAVPQSILMQKGQGDALTAELDLPQELAAPVEAGARVGAVRLKCGEEQVGEFSITAAQDVSALSFGYCFGCLAYSLVSSAG</sequence>
<name>A0A9D2JPG7_9FIRM</name>
<evidence type="ECO:0000256" key="13">
    <source>
        <dbReference type="PIRSR" id="PIRSR618044-1"/>
    </source>
</evidence>
<dbReference type="InterPro" id="IPR012338">
    <property type="entry name" value="Beta-lactam/transpept-like"/>
</dbReference>
<dbReference type="Gene3D" id="3.40.710.10">
    <property type="entry name" value="DD-peptidase/beta-lactamase superfamily"/>
    <property type="match status" value="1"/>
</dbReference>
<dbReference type="PRINTS" id="PR00725">
    <property type="entry name" value="DADACBPTASE1"/>
</dbReference>
<dbReference type="EMBL" id="DXBF01000054">
    <property type="protein sequence ID" value="HIZ62346.1"/>
    <property type="molecule type" value="Genomic_DNA"/>
</dbReference>
<organism evidence="18 19">
    <name type="scientific">Candidatus Gemmiger avistercoris</name>
    <dbReference type="NCBI Taxonomy" id="2838606"/>
    <lineage>
        <taxon>Bacteria</taxon>
        <taxon>Bacillati</taxon>
        <taxon>Bacillota</taxon>
        <taxon>Clostridia</taxon>
        <taxon>Eubacteriales</taxon>
        <taxon>Gemmiger</taxon>
    </lineage>
</organism>
<evidence type="ECO:0000256" key="2">
    <source>
        <dbReference type="ARBA" id="ARBA00004752"/>
    </source>
</evidence>
<gene>
    <name evidence="18" type="ORF">H9724_06225</name>
</gene>
<keyword evidence="10" id="KW-0573">Peptidoglycan synthesis</keyword>
<dbReference type="Pfam" id="PF00768">
    <property type="entry name" value="Peptidase_S11"/>
    <property type="match status" value="1"/>
</dbReference>
<reference evidence="18" key="1">
    <citation type="journal article" date="2021" name="PeerJ">
        <title>Extensive microbial diversity within the chicken gut microbiome revealed by metagenomics and culture.</title>
        <authorList>
            <person name="Gilroy R."/>
            <person name="Ravi A."/>
            <person name="Getino M."/>
            <person name="Pursley I."/>
            <person name="Horton D.L."/>
            <person name="Alikhan N.F."/>
            <person name="Baker D."/>
            <person name="Gharbi K."/>
            <person name="Hall N."/>
            <person name="Watson M."/>
            <person name="Adriaenssens E.M."/>
            <person name="Foster-Nyarko E."/>
            <person name="Jarju S."/>
            <person name="Secka A."/>
            <person name="Antonio M."/>
            <person name="Oren A."/>
            <person name="Chaudhuri R.R."/>
            <person name="La Ragione R."/>
            <person name="Hildebrand F."/>
            <person name="Pallen M.J."/>
        </authorList>
    </citation>
    <scope>NUCLEOTIDE SEQUENCE</scope>
    <source>
        <strain evidence="18">CHK188-11489</strain>
    </source>
</reference>
<evidence type="ECO:0000256" key="11">
    <source>
        <dbReference type="ARBA" id="ARBA00023316"/>
    </source>
</evidence>
<feature type="active site" description="Proton acceptor" evidence="13">
    <location>
        <position position="80"/>
    </location>
</feature>
<feature type="domain" description="Peptidase S11 D-Ala-D-Ala carboxypeptidase A C-terminal" evidence="17">
    <location>
        <begin position="291"/>
        <end position="381"/>
    </location>
</feature>
<dbReference type="Proteomes" id="UP000824105">
    <property type="component" value="Unassembled WGS sequence"/>
</dbReference>
<evidence type="ECO:0000259" key="17">
    <source>
        <dbReference type="SMART" id="SM00936"/>
    </source>
</evidence>
<proteinExistence type="inferred from homology"/>
<feature type="chain" id="PRO_5039357709" description="serine-type D-Ala-D-Ala carboxypeptidase" evidence="16">
    <location>
        <begin position="24"/>
        <end position="400"/>
    </location>
</feature>
<keyword evidence="9" id="KW-0133">Cell shape</keyword>
<dbReference type="InterPro" id="IPR012907">
    <property type="entry name" value="Peptidase_S11_C"/>
</dbReference>
<dbReference type="InterPro" id="IPR015956">
    <property type="entry name" value="Peniciliin-bd_prot_C_sf"/>
</dbReference>
<evidence type="ECO:0000256" key="12">
    <source>
        <dbReference type="ARBA" id="ARBA00034000"/>
    </source>
</evidence>
<evidence type="ECO:0000256" key="3">
    <source>
        <dbReference type="ARBA" id="ARBA00007164"/>
    </source>
</evidence>
<keyword evidence="5 18" id="KW-0121">Carboxypeptidase</keyword>
<dbReference type="EC" id="3.4.16.4" evidence="4"/>
<evidence type="ECO:0000256" key="7">
    <source>
        <dbReference type="ARBA" id="ARBA00022729"/>
    </source>
</evidence>
<dbReference type="InterPro" id="IPR018044">
    <property type="entry name" value="Peptidase_S11"/>
</dbReference>
<comment type="catalytic activity">
    <reaction evidence="12">
        <text>Preferential cleavage: (Ac)2-L-Lys-D-Ala-|-D-Ala. Also transpeptidation of peptidyl-alanyl moieties that are N-acyl substituents of D-alanine.</text>
        <dbReference type="EC" id="3.4.16.4"/>
    </reaction>
</comment>
<dbReference type="GO" id="GO:0071555">
    <property type="term" value="P:cell wall organization"/>
    <property type="evidence" value="ECO:0007669"/>
    <property type="project" value="UniProtKB-KW"/>
</dbReference>
<evidence type="ECO:0000256" key="15">
    <source>
        <dbReference type="RuleBase" id="RU004016"/>
    </source>
</evidence>
<evidence type="ECO:0000256" key="16">
    <source>
        <dbReference type="SAM" id="SignalP"/>
    </source>
</evidence>
<evidence type="ECO:0000256" key="1">
    <source>
        <dbReference type="ARBA" id="ARBA00003217"/>
    </source>
</evidence>
<evidence type="ECO:0000313" key="19">
    <source>
        <dbReference type="Proteomes" id="UP000824105"/>
    </source>
</evidence>
<evidence type="ECO:0000256" key="4">
    <source>
        <dbReference type="ARBA" id="ARBA00012448"/>
    </source>
</evidence>
<feature type="signal peptide" evidence="16">
    <location>
        <begin position="1"/>
        <end position="23"/>
    </location>
</feature>
<evidence type="ECO:0000256" key="9">
    <source>
        <dbReference type="ARBA" id="ARBA00022960"/>
    </source>
</evidence>
<dbReference type="Gene3D" id="2.60.410.10">
    <property type="entry name" value="D-Ala-D-Ala carboxypeptidase, C-terminal domain"/>
    <property type="match status" value="1"/>
</dbReference>
<dbReference type="Pfam" id="PF07943">
    <property type="entry name" value="PBP5_C"/>
    <property type="match status" value="1"/>
</dbReference>
<dbReference type="AlphaFoldDB" id="A0A9D2JPG7"/>
<evidence type="ECO:0000256" key="14">
    <source>
        <dbReference type="PIRSR" id="PIRSR618044-2"/>
    </source>
</evidence>
<dbReference type="SUPFAM" id="SSF69189">
    <property type="entry name" value="Penicillin-binding protein associated domain"/>
    <property type="match status" value="1"/>
</dbReference>
<feature type="active site" description="Acyl-ester intermediate" evidence="13">
    <location>
        <position position="77"/>
    </location>
</feature>
<dbReference type="SMART" id="SM00936">
    <property type="entry name" value="PBP5_C"/>
    <property type="match status" value="1"/>
</dbReference>
<evidence type="ECO:0000256" key="6">
    <source>
        <dbReference type="ARBA" id="ARBA00022670"/>
    </source>
</evidence>
<dbReference type="InterPro" id="IPR001967">
    <property type="entry name" value="Peptidase_S11_N"/>
</dbReference>
<protein>
    <recommendedName>
        <fullName evidence="4">serine-type D-Ala-D-Ala carboxypeptidase</fullName>
        <ecNumber evidence="4">3.4.16.4</ecNumber>
    </recommendedName>
</protein>
<evidence type="ECO:0000256" key="10">
    <source>
        <dbReference type="ARBA" id="ARBA00022984"/>
    </source>
</evidence>
<evidence type="ECO:0000256" key="8">
    <source>
        <dbReference type="ARBA" id="ARBA00022801"/>
    </source>
</evidence>
<dbReference type="GO" id="GO:0009002">
    <property type="term" value="F:serine-type D-Ala-D-Ala carboxypeptidase activity"/>
    <property type="evidence" value="ECO:0007669"/>
    <property type="project" value="UniProtKB-EC"/>
</dbReference>